<sequence>MQSKRTWIWPRDDESILHNNNLLPAAMAAPGSTSLAPLRIMGARPGSAIDCLPCISRQLRRHFSSSPRTDRIYVPKSQRRARRLSPIEAAVEEKAMAREAAEYRSRYSAHGSDPEKASTSSRSPEDMLWDVRRSDHPVDSIRFSNWATPSSSSSPFDPQSESQSERGRQRYPSSSTTDSRSPRTILDWSTHPTIQPREFNFLLQDSVMQPPSTFRSSSSRLPSPLSRRDPSSAKNTPTKLAPETGLGSWAPSKAGIGSFFNISTSDQYIAGIENPLWNGRSFDGSDPAKDHPSRARTWQNEVTGIPTRSASLTLFADEKAIKTANRSDGEPSRLGQLNSRDYLTTPKSIMAALKNKGRPLYSLYYSNRNYIKDGAATQLRACIKAAKEANVPVVYVDKVPTNRQHPVNTDISLETSTIVIPTIRGLEAVDPDTQEYKLCVNDERRIKVEPDYVGRNHKVPPVWLAVDEAEDPEDLANILHTAYKFGVNNVIYSRLRCPSLTGEITDLSRGAVDNLRIYGVTSIFEFLSYSKENGWVVLGSHSEIKPKRAALNRMVPTMTHDHEWANRPIIVVVGLTGAKIRPHLVSRCDGFLHVPSLCTSPANHVQNDAAETGAQRSKKVKAQEKRNEMALTALMQESLPPEVPLGIILSKLMHDRLVIDDNLVKFRF</sequence>
<dbReference type="SUPFAM" id="SSF75217">
    <property type="entry name" value="alpha/beta knot"/>
    <property type="match status" value="1"/>
</dbReference>
<accession>A0A9P6FWW9</accession>
<dbReference type="EMBL" id="JAABOA010000863">
    <property type="protein sequence ID" value="KAF9582947.1"/>
    <property type="molecule type" value="Genomic_DNA"/>
</dbReference>
<evidence type="ECO:0000313" key="5">
    <source>
        <dbReference type="EMBL" id="KAF9582947.1"/>
    </source>
</evidence>
<dbReference type="Proteomes" id="UP000780801">
    <property type="component" value="Unassembled WGS sequence"/>
</dbReference>
<keyword evidence="6" id="KW-1185">Reference proteome</keyword>
<organism evidence="5 6">
    <name type="scientific">Lunasporangiospora selenospora</name>
    <dbReference type="NCBI Taxonomy" id="979761"/>
    <lineage>
        <taxon>Eukaryota</taxon>
        <taxon>Fungi</taxon>
        <taxon>Fungi incertae sedis</taxon>
        <taxon>Mucoromycota</taxon>
        <taxon>Mortierellomycotina</taxon>
        <taxon>Mortierellomycetes</taxon>
        <taxon>Mortierellales</taxon>
        <taxon>Mortierellaceae</taxon>
        <taxon>Lunasporangiospora</taxon>
    </lineage>
</organism>
<evidence type="ECO:0000256" key="2">
    <source>
        <dbReference type="ARBA" id="ARBA00022679"/>
    </source>
</evidence>
<feature type="region of interest" description="Disordered" evidence="3">
    <location>
        <begin position="141"/>
        <end position="190"/>
    </location>
</feature>
<keyword evidence="1" id="KW-0489">Methyltransferase</keyword>
<dbReference type="PANTHER" id="PTHR46103">
    <property type="entry name" value="RRNA METHYLTRANSFERASE 1, MITOCHONDRIAL"/>
    <property type="match status" value="1"/>
</dbReference>
<dbReference type="GO" id="GO:0016435">
    <property type="term" value="F:rRNA (guanine) methyltransferase activity"/>
    <property type="evidence" value="ECO:0007669"/>
    <property type="project" value="TreeGrafter"/>
</dbReference>
<evidence type="ECO:0000313" key="6">
    <source>
        <dbReference type="Proteomes" id="UP000780801"/>
    </source>
</evidence>
<dbReference type="Pfam" id="PF00588">
    <property type="entry name" value="SpoU_methylase"/>
    <property type="match status" value="1"/>
</dbReference>
<evidence type="ECO:0000256" key="3">
    <source>
        <dbReference type="SAM" id="MobiDB-lite"/>
    </source>
</evidence>
<protein>
    <recommendedName>
        <fullName evidence="4">tRNA/rRNA methyltransferase SpoU type domain-containing protein</fullName>
    </recommendedName>
</protein>
<feature type="domain" description="tRNA/rRNA methyltransferase SpoU type" evidence="4">
    <location>
        <begin position="463"/>
        <end position="595"/>
    </location>
</feature>
<dbReference type="InterPro" id="IPR029026">
    <property type="entry name" value="tRNA_m1G_MTases_N"/>
</dbReference>
<dbReference type="Gene3D" id="3.40.1280.10">
    <property type="match status" value="1"/>
</dbReference>
<feature type="region of interest" description="Disordered" evidence="3">
    <location>
        <begin position="209"/>
        <end position="248"/>
    </location>
</feature>
<dbReference type="GO" id="GO:0003723">
    <property type="term" value="F:RNA binding"/>
    <property type="evidence" value="ECO:0007669"/>
    <property type="project" value="InterPro"/>
</dbReference>
<gene>
    <name evidence="5" type="ORF">BGW38_010553</name>
</gene>
<proteinExistence type="predicted"/>
<reference evidence="5" key="1">
    <citation type="journal article" date="2020" name="Fungal Divers.">
        <title>Resolving the Mortierellaceae phylogeny through synthesis of multi-gene phylogenetics and phylogenomics.</title>
        <authorList>
            <person name="Vandepol N."/>
            <person name="Liber J."/>
            <person name="Desiro A."/>
            <person name="Na H."/>
            <person name="Kennedy M."/>
            <person name="Barry K."/>
            <person name="Grigoriev I.V."/>
            <person name="Miller A.N."/>
            <person name="O'Donnell K."/>
            <person name="Stajich J.E."/>
            <person name="Bonito G."/>
        </authorList>
    </citation>
    <scope>NUCLEOTIDE SEQUENCE</scope>
    <source>
        <strain evidence="5">KOD1015</strain>
    </source>
</reference>
<dbReference type="PANTHER" id="PTHR46103:SF1">
    <property type="entry name" value="RRNA METHYLTRANSFERASE 1, MITOCHONDRIAL"/>
    <property type="match status" value="1"/>
</dbReference>
<dbReference type="InterPro" id="IPR047182">
    <property type="entry name" value="MRM1"/>
</dbReference>
<feature type="compositionally biased region" description="Low complexity" evidence="3">
    <location>
        <begin position="210"/>
        <end position="225"/>
    </location>
</feature>
<dbReference type="AlphaFoldDB" id="A0A9P6FWW9"/>
<feature type="region of interest" description="Disordered" evidence="3">
    <location>
        <begin position="104"/>
        <end position="128"/>
    </location>
</feature>
<keyword evidence="2" id="KW-0808">Transferase</keyword>
<feature type="compositionally biased region" description="Low complexity" evidence="3">
    <location>
        <begin position="172"/>
        <end position="184"/>
    </location>
</feature>
<dbReference type="InterPro" id="IPR029028">
    <property type="entry name" value="Alpha/beta_knot_MTases"/>
</dbReference>
<feature type="region of interest" description="Disordered" evidence="3">
    <location>
        <begin position="66"/>
        <end position="86"/>
    </location>
</feature>
<evidence type="ECO:0000256" key="1">
    <source>
        <dbReference type="ARBA" id="ARBA00022603"/>
    </source>
</evidence>
<name>A0A9P6FWW9_9FUNG</name>
<dbReference type="InterPro" id="IPR001537">
    <property type="entry name" value="SpoU_MeTrfase"/>
</dbReference>
<feature type="compositionally biased region" description="Low complexity" evidence="3">
    <location>
        <begin position="149"/>
        <end position="162"/>
    </location>
</feature>
<comment type="caution">
    <text evidence="5">The sequence shown here is derived from an EMBL/GenBank/DDBJ whole genome shotgun (WGS) entry which is preliminary data.</text>
</comment>
<evidence type="ECO:0000259" key="4">
    <source>
        <dbReference type="Pfam" id="PF00588"/>
    </source>
</evidence>
<dbReference type="OrthoDB" id="270651at2759"/>